<dbReference type="AlphaFoldDB" id="A0A2P5EW75"/>
<organism evidence="2 3">
    <name type="scientific">Trema orientale</name>
    <name type="common">Charcoal tree</name>
    <name type="synonym">Celtis orientalis</name>
    <dbReference type="NCBI Taxonomy" id="63057"/>
    <lineage>
        <taxon>Eukaryota</taxon>
        <taxon>Viridiplantae</taxon>
        <taxon>Streptophyta</taxon>
        <taxon>Embryophyta</taxon>
        <taxon>Tracheophyta</taxon>
        <taxon>Spermatophyta</taxon>
        <taxon>Magnoliopsida</taxon>
        <taxon>eudicotyledons</taxon>
        <taxon>Gunneridae</taxon>
        <taxon>Pentapetalae</taxon>
        <taxon>rosids</taxon>
        <taxon>fabids</taxon>
        <taxon>Rosales</taxon>
        <taxon>Cannabaceae</taxon>
        <taxon>Trema</taxon>
    </lineage>
</organism>
<gene>
    <name evidence="2" type="ORF">TorRG33x02_144770</name>
</gene>
<feature type="non-terminal residue" evidence="2">
    <location>
        <position position="162"/>
    </location>
</feature>
<evidence type="ECO:0000256" key="1">
    <source>
        <dbReference type="SAM" id="MobiDB-lite"/>
    </source>
</evidence>
<reference evidence="3" key="1">
    <citation type="submission" date="2016-06" db="EMBL/GenBank/DDBJ databases">
        <title>Parallel loss of symbiosis genes in relatives of nitrogen-fixing non-legume Parasponia.</title>
        <authorList>
            <person name="Van Velzen R."/>
            <person name="Holmer R."/>
            <person name="Bu F."/>
            <person name="Rutten L."/>
            <person name="Van Zeijl A."/>
            <person name="Liu W."/>
            <person name="Santuari L."/>
            <person name="Cao Q."/>
            <person name="Sharma T."/>
            <person name="Shen D."/>
            <person name="Roswanjaya Y."/>
            <person name="Wardhani T."/>
            <person name="Kalhor M.S."/>
            <person name="Jansen J."/>
            <person name="Van den Hoogen J."/>
            <person name="Gungor B."/>
            <person name="Hartog M."/>
            <person name="Hontelez J."/>
            <person name="Verver J."/>
            <person name="Yang W.-C."/>
            <person name="Schijlen E."/>
            <person name="Repin R."/>
            <person name="Schilthuizen M."/>
            <person name="Schranz E."/>
            <person name="Heidstra R."/>
            <person name="Miyata K."/>
            <person name="Fedorova E."/>
            <person name="Kohlen W."/>
            <person name="Bisseling T."/>
            <person name="Smit S."/>
            <person name="Geurts R."/>
        </authorList>
    </citation>
    <scope>NUCLEOTIDE SEQUENCE [LARGE SCALE GENOMIC DNA]</scope>
    <source>
        <strain evidence="3">cv. RG33-2</strain>
    </source>
</reference>
<evidence type="ECO:0000313" key="2">
    <source>
        <dbReference type="EMBL" id="PON89797.1"/>
    </source>
</evidence>
<proteinExistence type="predicted"/>
<protein>
    <submittedName>
        <fullName evidence="2">Uncharacterized protein</fullName>
    </submittedName>
</protein>
<dbReference type="InParanoid" id="A0A2P5EW75"/>
<feature type="compositionally biased region" description="Basic and acidic residues" evidence="1">
    <location>
        <begin position="126"/>
        <end position="135"/>
    </location>
</feature>
<feature type="compositionally biased region" description="Acidic residues" evidence="1">
    <location>
        <begin position="136"/>
        <end position="162"/>
    </location>
</feature>
<comment type="caution">
    <text evidence="2">The sequence shown here is derived from an EMBL/GenBank/DDBJ whole genome shotgun (WGS) entry which is preliminary data.</text>
</comment>
<dbReference type="EMBL" id="JXTC01000090">
    <property type="protein sequence ID" value="PON89797.1"/>
    <property type="molecule type" value="Genomic_DNA"/>
</dbReference>
<dbReference type="Proteomes" id="UP000237000">
    <property type="component" value="Unassembled WGS sequence"/>
</dbReference>
<evidence type="ECO:0000313" key="3">
    <source>
        <dbReference type="Proteomes" id="UP000237000"/>
    </source>
</evidence>
<feature type="region of interest" description="Disordered" evidence="1">
    <location>
        <begin position="126"/>
        <end position="162"/>
    </location>
</feature>
<dbReference type="OrthoDB" id="10398087at2759"/>
<keyword evidence="3" id="KW-1185">Reference proteome</keyword>
<sequence>MSSTLIIILYDGAWEKNEGSWNWNEKGQRSKCIMVEPNITFNELLDEIYGSTEIDHNCFDVELSYKPKTTIDIAPIAVKNDKDVMAFICWQKKDNIPLCVTLVRKFENIAFKEIFVPELDDIEDFRENNDDKSYSQEDDDNNDDDEDDGGGGDGDGDGDDGG</sequence>
<name>A0A2P5EW75_TREOI</name>
<accession>A0A2P5EW75</accession>